<sequence length="128" mass="13742">MAAPASAASGWQTFTPNGNWHCGKSKTHRGSDNVHFQVCIVRNSTHAQAVLVVLNKSNTSIWVRGETTLSHGYLTTLGACTSKTVTAGQQLGCFMPSQEHDNDSLIATGTLYFNSVGADSAHRAYWSN</sequence>
<name>A0A3A4AZG6_9ACTN</name>
<evidence type="ECO:0000313" key="2">
    <source>
        <dbReference type="Proteomes" id="UP000265768"/>
    </source>
</evidence>
<proteinExistence type="predicted"/>
<dbReference type="Proteomes" id="UP000265768">
    <property type="component" value="Unassembled WGS sequence"/>
</dbReference>
<accession>A0A3A4AZG6</accession>
<evidence type="ECO:0000313" key="1">
    <source>
        <dbReference type="EMBL" id="RJL35777.1"/>
    </source>
</evidence>
<dbReference type="EMBL" id="QZEY01000001">
    <property type="protein sequence ID" value="RJL35777.1"/>
    <property type="molecule type" value="Genomic_DNA"/>
</dbReference>
<dbReference type="AlphaFoldDB" id="A0A3A4AZG6"/>
<comment type="caution">
    <text evidence="1">The sequence shown here is derived from an EMBL/GenBank/DDBJ whole genome shotgun (WGS) entry which is preliminary data.</text>
</comment>
<reference evidence="1 2" key="1">
    <citation type="submission" date="2018-09" db="EMBL/GenBank/DDBJ databases">
        <title>YIM 75507 draft genome.</title>
        <authorList>
            <person name="Tang S."/>
            <person name="Feng Y."/>
        </authorList>
    </citation>
    <scope>NUCLEOTIDE SEQUENCE [LARGE SCALE GENOMIC DNA]</scope>
    <source>
        <strain evidence="1 2">YIM 75507</strain>
    </source>
</reference>
<organism evidence="1 2">
    <name type="scientific">Bailinhaonella thermotolerans</name>
    <dbReference type="NCBI Taxonomy" id="1070861"/>
    <lineage>
        <taxon>Bacteria</taxon>
        <taxon>Bacillati</taxon>
        <taxon>Actinomycetota</taxon>
        <taxon>Actinomycetes</taxon>
        <taxon>Streptosporangiales</taxon>
        <taxon>Streptosporangiaceae</taxon>
        <taxon>Bailinhaonella</taxon>
    </lineage>
</organism>
<keyword evidence="2" id="KW-1185">Reference proteome</keyword>
<protein>
    <submittedName>
        <fullName evidence="1">Uncharacterized protein</fullName>
    </submittedName>
</protein>
<gene>
    <name evidence="1" type="ORF">D5H75_03055</name>
</gene>